<gene>
    <name evidence="1" type="ORF">SAMN05660472_00140</name>
</gene>
<dbReference type="InterPro" id="IPR011990">
    <property type="entry name" value="TPR-like_helical_dom_sf"/>
</dbReference>
<organism evidence="1 2">
    <name type="scientific">Natronincola ferrireducens</name>
    <dbReference type="NCBI Taxonomy" id="393762"/>
    <lineage>
        <taxon>Bacteria</taxon>
        <taxon>Bacillati</taxon>
        <taxon>Bacillota</taxon>
        <taxon>Clostridia</taxon>
        <taxon>Peptostreptococcales</taxon>
        <taxon>Natronincolaceae</taxon>
        <taxon>Natronincola</taxon>
    </lineage>
</organism>
<sequence>MDDYLLSQKKGFYQKLLRTFDYENKYQACEGADYDSLKFIDKYRIIDFFTSLLDSFSVENDLSNSINLLDMKLKEWNEKNPTRQIDKTHLLKKYYVLIEDRWAIVNPEVTGRGTSQYTIDRDYVDFVILFSKTTFFYPLFEEYRWKAILEDHNKKYSLEFTKDILLDGKKNIHSMIFHNHKGFRDAFLEALKRKINHESYSAWSQNIEYYFSLLMEIAHSEVSIHNIIQSMDKNKQKILATLAFNKLKEQSKQHRIGDLNFLSRLKYVPYELEGENITSPVKNSRLVAYKSNYYDNLNIFDRLDKVNRCFGNFEFNHYYSKLIKEISFIFRYLRNLFTVEQWEEIMETNSNIYLYYFSTYVLDRKDKLLQFKSIHIAPLIIDQMLIIEEPHYERNKNHLFTEDFKVELIQFYLEYIRGNNSAHFSFLMDFYFDLSRQQGMNNKDTTLVKKIKDKVVTELGKYVDQDNYRNILLEALNTFPVKDNFYLFDILSYCNGSNNELRDRMVDLIIQRYLEILSTDDFYSNYYDFKGINNLLAAIDTIRANEDNSKGIFIDWAKRLRAVGEEDKIDWHQYFLVAKKLRFHLGVLCKFIVICGWHDNIGNYILDTFKQLKKIKIQEASPLSWEEILYDTIRIPANDILRNEEILTFHIVKLLEAKDSLYVKNYVEEIVNYLNYFEAILFKDLIYIKKDPDKNLEAISLGMAIKSAYFLLNNENPIEALHYVNFIEDNLSGKITYFHEHDYLNLLKYYCFINIKDYDKAMEAANKIQDKSKSIPKIATVQYFKKNYSLAKQLFEKHLEDYKPEIETIVNYSAVLISMDMNKEAIEWCEQYINEYKEDYLLNANLACAYGNIDNVKSLYYFNEAKNKNPEYKPAIYGTVDNINRIVGELPEVIDSLDEFDKKGNLAKTFTENSQKTIRLLNKVAISDDEVRILKHINKAIQLISERPINIEKLSENELSDMIRDCLKMALDCYGYEVVREAPQGYAASKPGELDFFIYKSGENYRNIATGENKLWSQDKFKRQMGQLFGYLREYGGFGFTIIFNKETQLEKVLREREIILNNYYFENDKGEKIFDKIGAIVDMGCYSKEISGVLLTLHKNPEVEDSYVRIYHYIVNTSRQDRKHLAKQVRKK</sequence>
<dbReference type="Proteomes" id="UP000198718">
    <property type="component" value="Unassembled WGS sequence"/>
</dbReference>
<proteinExistence type="predicted"/>
<dbReference type="OrthoDB" id="9815923at2"/>
<dbReference type="RefSeq" id="WP_090548864.1">
    <property type="nucleotide sequence ID" value="NZ_FNFP01000001.1"/>
</dbReference>
<keyword evidence="2" id="KW-1185">Reference proteome</keyword>
<evidence type="ECO:0000313" key="2">
    <source>
        <dbReference type="Proteomes" id="UP000198718"/>
    </source>
</evidence>
<dbReference type="SUPFAM" id="SSF48452">
    <property type="entry name" value="TPR-like"/>
    <property type="match status" value="1"/>
</dbReference>
<reference evidence="1 2" key="1">
    <citation type="submission" date="2016-10" db="EMBL/GenBank/DDBJ databases">
        <authorList>
            <person name="de Groot N.N."/>
        </authorList>
    </citation>
    <scope>NUCLEOTIDE SEQUENCE [LARGE SCALE GENOMIC DNA]</scope>
    <source>
        <strain evidence="1 2">DSM 18346</strain>
    </source>
</reference>
<dbReference type="Gene3D" id="1.25.40.10">
    <property type="entry name" value="Tetratricopeptide repeat domain"/>
    <property type="match status" value="1"/>
</dbReference>
<accession>A0A1G8X7F3</accession>
<dbReference type="AlphaFoldDB" id="A0A1G8X7F3"/>
<name>A0A1G8X7F3_9FIRM</name>
<dbReference type="EMBL" id="FNFP01000001">
    <property type="protein sequence ID" value="SDJ86532.1"/>
    <property type="molecule type" value="Genomic_DNA"/>
</dbReference>
<protein>
    <submittedName>
        <fullName evidence="1">Uncharacterized protein</fullName>
    </submittedName>
</protein>
<evidence type="ECO:0000313" key="1">
    <source>
        <dbReference type="EMBL" id="SDJ86532.1"/>
    </source>
</evidence>